<dbReference type="EMBL" id="CP066786">
    <property type="protein sequence ID" value="QQM31121.1"/>
    <property type="molecule type" value="Genomic_DNA"/>
</dbReference>
<dbReference type="SUPFAM" id="SSF51695">
    <property type="entry name" value="PLC-like phosphodiesterases"/>
    <property type="match status" value="1"/>
</dbReference>
<dbReference type="PANTHER" id="PTHR46211:SF14">
    <property type="entry name" value="GLYCEROPHOSPHODIESTER PHOSPHODIESTERASE"/>
    <property type="match status" value="1"/>
</dbReference>
<dbReference type="RefSeq" id="WP_200336700.1">
    <property type="nucleotide sequence ID" value="NZ_CP066786.1"/>
</dbReference>
<proteinExistence type="predicted"/>
<sequence length="251" mass="27483">MTRIASHRGGTLDYGDSTFAGFSATAAMDVDEVEFDLHPTADGRIIVNHDATLDRTTDRTGVIAEMKAADVRAAIVNHAGDGFRHPLFIEELCDIFRLSKVVFRCEIKPGADGRPYENFVPQVIAALDRAGRLETTVFSSFLLESLDALSEATERPALWLVSPPVLTQLGSRGVIEIARSRSIGEISVNIDMADALLKQQAEDTGLAFGAWAAHTTQQITRAFDLGLKVFTTDRPRLAIDIRDQRTKEAAR</sequence>
<dbReference type="InterPro" id="IPR030395">
    <property type="entry name" value="GP_PDE_dom"/>
</dbReference>
<gene>
    <name evidence="2" type="ORF">JET14_02775</name>
</gene>
<organism evidence="2 3">
    <name type="scientific">Martelella lutilitoris</name>
    <dbReference type="NCBI Taxonomy" id="2583532"/>
    <lineage>
        <taxon>Bacteria</taxon>
        <taxon>Pseudomonadati</taxon>
        <taxon>Pseudomonadota</taxon>
        <taxon>Alphaproteobacteria</taxon>
        <taxon>Hyphomicrobiales</taxon>
        <taxon>Aurantimonadaceae</taxon>
        <taxon>Martelella</taxon>
    </lineage>
</organism>
<evidence type="ECO:0000259" key="1">
    <source>
        <dbReference type="PROSITE" id="PS51704"/>
    </source>
</evidence>
<protein>
    <submittedName>
        <fullName evidence="2">Glycerophosphodiester phosphodiesterase</fullName>
    </submittedName>
</protein>
<reference evidence="2 3" key="1">
    <citation type="submission" date="2020-12" db="EMBL/GenBank/DDBJ databases">
        <authorList>
            <person name="Zheng R.K."/>
            <person name="Sun C.M."/>
        </authorList>
    </citation>
    <scope>NUCLEOTIDE SEQUENCE [LARGE SCALE GENOMIC DNA]</scope>
    <source>
        <strain evidence="2 3">ZRK001</strain>
    </source>
</reference>
<dbReference type="Pfam" id="PF03009">
    <property type="entry name" value="GDPD"/>
    <property type="match status" value="1"/>
</dbReference>
<dbReference type="PROSITE" id="PS51704">
    <property type="entry name" value="GP_PDE"/>
    <property type="match status" value="1"/>
</dbReference>
<dbReference type="Gene3D" id="3.20.20.190">
    <property type="entry name" value="Phosphatidylinositol (PI) phosphodiesterase"/>
    <property type="match status" value="1"/>
</dbReference>
<evidence type="ECO:0000313" key="3">
    <source>
        <dbReference type="Proteomes" id="UP000596083"/>
    </source>
</evidence>
<name>A0A7T7HL02_9HYPH</name>
<dbReference type="AlphaFoldDB" id="A0A7T7HL02"/>
<dbReference type="InterPro" id="IPR017946">
    <property type="entry name" value="PLC-like_Pdiesterase_TIM-brl"/>
</dbReference>
<dbReference type="Proteomes" id="UP000596083">
    <property type="component" value="Chromosome"/>
</dbReference>
<dbReference type="GO" id="GO:0006629">
    <property type="term" value="P:lipid metabolic process"/>
    <property type="evidence" value="ECO:0007669"/>
    <property type="project" value="InterPro"/>
</dbReference>
<dbReference type="KEGG" id="mlut:JET14_02775"/>
<evidence type="ECO:0000313" key="2">
    <source>
        <dbReference type="EMBL" id="QQM31121.1"/>
    </source>
</evidence>
<dbReference type="PANTHER" id="PTHR46211">
    <property type="entry name" value="GLYCEROPHOSPHORYL DIESTER PHOSPHODIESTERASE"/>
    <property type="match status" value="1"/>
</dbReference>
<accession>A0A7T7HL02</accession>
<dbReference type="GO" id="GO:0008081">
    <property type="term" value="F:phosphoric diester hydrolase activity"/>
    <property type="evidence" value="ECO:0007669"/>
    <property type="project" value="InterPro"/>
</dbReference>
<feature type="domain" description="GP-PDE" evidence="1">
    <location>
        <begin position="2"/>
        <end position="242"/>
    </location>
</feature>